<name>A0A2J8A8C2_9CHLO</name>
<feature type="coiled-coil region" evidence="1">
    <location>
        <begin position="290"/>
        <end position="400"/>
    </location>
</feature>
<gene>
    <name evidence="3" type="ORF">TSOC_004646</name>
</gene>
<dbReference type="EMBL" id="PGGS01000116">
    <property type="protein sequence ID" value="PNH08761.1"/>
    <property type="molecule type" value="Genomic_DNA"/>
</dbReference>
<feature type="region of interest" description="Disordered" evidence="2">
    <location>
        <begin position="485"/>
        <end position="519"/>
    </location>
</feature>
<feature type="compositionally biased region" description="Basic and acidic residues" evidence="2">
    <location>
        <begin position="235"/>
        <end position="246"/>
    </location>
</feature>
<evidence type="ECO:0000256" key="1">
    <source>
        <dbReference type="SAM" id="Coils"/>
    </source>
</evidence>
<feature type="compositionally biased region" description="Basic and acidic residues" evidence="2">
    <location>
        <begin position="255"/>
        <end position="266"/>
    </location>
</feature>
<evidence type="ECO:0000313" key="4">
    <source>
        <dbReference type="Proteomes" id="UP000236333"/>
    </source>
</evidence>
<sequence length="663" mass="72191">MWPSFDNDDDDQDERSLKEATTALEQFLKLRGLWPCDCPLNLLNANVTESQGIISLCYQLANLQEHDVRAREQLRDQADKDRVALGLAHKKTDRLEEANRRLIAQCKEVQAQHMAEKHKWQEQERELRRSLKSTTDRLNGFLPGGRSCAAGRRVGPTPAYDRYRDDPTEAAVAEAVRDLEDKVAKLRKDNARLKEQAAAAAPRQSGGGAGRVLRRDRRPQPSRSEETETDLNVSSDDRSSGVRADSDLQAVRNALSEEARRDRDAAGARAAAGQEPPPFDAETARLRRLVTDLRMNVEQLHHSKQELQRLADKGAAERAELHNTLHKLRSKCASLETERRNAEDRFLRAQRANAALLDPAAAEAQAGELRAKLAAAEKGLQEANGSVAELQRRLAGSEADGAANQRHLEVLKRALRTLPRGPAALEQLQALVAEELAPLRESLREAKEELEEARAECARARAETPSGAAAADEAYRQACSHLPLTPAGPMPPSPSGVFDGFQPSTLPSKDSPPLLHPPPAHAFFNRAFSATMPTLHGDRSRPASPPRERTDGSCGGAPLLQPARLHPGASPSASISELGPVCEASPPAVGGAMWRRSLSAGVPQRSGGVGVSAERRRWELPAAHVHKRYPSPADVLIQQASGALLADDISISLTLGTGRDERG</sequence>
<proteinExistence type="predicted"/>
<evidence type="ECO:0000313" key="3">
    <source>
        <dbReference type="EMBL" id="PNH08761.1"/>
    </source>
</evidence>
<protein>
    <submittedName>
        <fullName evidence="3">Uncharacterized protein</fullName>
    </submittedName>
</protein>
<keyword evidence="1" id="KW-0175">Coiled coil</keyword>
<dbReference type="Proteomes" id="UP000236333">
    <property type="component" value="Unassembled WGS sequence"/>
</dbReference>
<keyword evidence="4" id="KW-1185">Reference proteome</keyword>
<feature type="region of interest" description="Disordered" evidence="2">
    <location>
        <begin position="193"/>
        <end position="282"/>
    </location>
</feature>
<feature type="region of interest" description="Disordered" evidence="2">
    <location>
        <begin position="533"/>
        <end position="576"/>
    </location>
</feature>
<reference evidence="3 4" key="1">
    <citation type="journal article" date="2017" name="Mol. Biol. Evol.">
        <title>The 4-celled Tetrabaena socialis nuclear genome reveals the essential components for genetic control of cell number at the origin of multicellularity in the volvocine lineage.</title>
        <authorList>
            <person name="Featherston J."/>
            <person name="Arakaki Y."/>
            <person name="Hanschen E.R."/>
            <person name="Ferris P.J."/>
            <person name="Michod R.E."/>
            <person name="Olson B.J.S.C."/>
            <person name="Nozaki H."/>
            <person name="Durand P.M."/>
        </authorList>
    </citation>
    <scope>NUCLEOTIDE SEQUENCE [LARGE SCALE GENOMIC DNA]</scope>
    <source>
        <strain evidence="3 4">NIES-571</strain>
    </source>
</reference>
<dbReference type="OrthoDB" id="536116at2759"/>
<dbReference type="AlphaFoldDB" id="A0A2J8A8C2"/>
<comment type="caution">
    <text evidence="3">The sequence shown here is derived from an EMBL/GenBank/DDBJ whole genome shotgun (WGS) entry which is preliminary data.</text>
</comment>
<accession>A0A2J8A8C2</accession>
<feature type="region of interest" description="Disordered" evidence="2">
    <location>
        <begin position="136"/>
        <end position="164"/>
    </location>
</feature>
<feature type="compositionally biased region" description="Basic and acidic residues" evidence="2">
    <location>
        <begin position="536"/>
        <end position="551"/>
    </location>
</feature>
<feature type="coiled-coil region" evidence="1">
    <location>
        <begin position="436"/>
        <end position="463"/>
    </location>
</feature>
<evidence type="ECO:0000256" key="2">
    <source>
        <dbReference type="SAM" id="MobiDB-lite"/>
    </source>
</evidence>
<organism evidence="3 4">
    <name type="scientific">Tetrabaena socialis</name>
    <dbReference type="NCBI Taxonomy" id="47790"/>
    <lineage>
        <taxon>Eukaryota</taxon>
        <taxon>Viridiplantae</taxon>
        <taxon>Chlorophyta</taxon>
        <taxon>core chlorophytes</taxon>
        <taxon>Chlorophyceae</taxon>
        <taxon>CS clade</taxon>
        <taxon>Chlamydomonadales</taxon>
        <taxon>Tetrabaenaceae</taxon>
        <taxon>Tetrabaena</taxon>
    </lineage>
</organism>